<evidence type="ECO:0000256" key="3">
    <source>
        <dbReference type="ARBA" id="ARBA00023163"/>
    </source>
</evidence>
<dbReference type="PANTHER" id="PTHR30146:SF109">
    <property type="entry name" value="HTH-TYPE TRANSCRIPTIONAL REGULATOR GALS"/>
    <property type="match status" value="1"/>
</dbReference>
<name>A0A1N6K4X1_9BACT</name>
<evidence type="ECO:0000313" key="5">
    <source>
        <dbReference type="EMBL" id="SIO51619.1"/>
    </source>
</evidence>
<evidence type="ECO:0000259" key="4">
    <source>
        <dbReference type="PROSITE" id="PS50932"/>
    </source>
</evidence>
<gene>
    <name evidence="5" type="ORF">SAMN04488055_5084</name>
</gene>
<feature type="domain" description="HTH lacI-type" evidence="4">
    <location>
        <begin position="15"/>
        <end position="69"/>
    </location>
</feature>
<sequence length="346" mass="38775">MKIISFLYHMKRHQVTIIDIARELNLSKSTVSRALTGHPSVNAATRQAVLEFAEKMDYQRNMLAISLITKKTNTIGIIVPEFHSSYFPKAIIGAQEVASKAGYNTVICQSNETYETEVANTKVMLANQVDGILVSITKETRNFDHLKIFQRKGIPIVFFNRVCDEMDVPKVIVDDYDGAFRAVSHLIERGRKRIAHLAGPSSLKISEKRLNGYTAALRKNNIEFDEELVISYDLNVDKVKIYVNHLLNMDNPPDAIFAVNDPTAIEAIQVIRKRGLNVPKDIAVVGFSNDFASGLIEPALTTVSQPVKEIGQTAAQLLIDQINRDVADWKTIIRVLKTELIVRRSS</sequence>
<dbReference type="InterPro" id="IPR000843">
    <property type="entry name" value="HTH_LacI"/>
</dbReference>
<dbReference type="SMART" id="SM00354">
    <property type="entry name" value="HTH_LACI"/>
    <property type="match status" value="1"/>
</dbReference>
<dbReference type="CDD" id="cd01392">
    <property type="entry name" value="HTH_LacI"/>
    <property type="match status" value="1"/>
</dbReference>
<keyword evidence="2" id="KW-0238">DNA-binding</keyword>
<dbReference type="Proteomes" id="UP000185003">
    <property type="component" value="Unassembled WGS sequence"/>
</dbReference>
<dbReference type="SUPFAM" id="SSF47413">
    <property type="entry name" value="lambda repressor-like DNA-binding domains"/>
    <property type="match status" value="1"/>
</dbReference>
<evidence type="ECO:0000256" key="2">
    <source>
        <dbReference type="ARBA" id="ARBA00023125"/>
    </source>
</evidence>
<dbReference type="Gene3D" id="3.40.50.2300">
    <property type="match status" value="2"/>
</dbReference>
<dbReference type="Pfam" id="PF00532">
    <property type="entry name" value="Peripla_BP_1"/>
    <property type="match status" value="1"/>
</dbReference>
<dbReference type="GO" id="GO:0000976">
    <property type="term" value="F:transcription cis-regulatory region binding"/>
    <property type="evidence" value="ECO:0007669"/>
    <property type="project" value="TreeGrafter"/>
</dbReference>
<organism evidence="5 6">
    <name type="scientific">Chitinophaga niabensis</name>
    <dbReference type="NCBI Taxonomy" id="536979"/>
    <lineage>
        <taxon>Bacteria</taxon>
        <taxon>Pseudomonadati</taxon>
        <taxon>Bacteroidota</taxon>
        <taxon>Chitinophagia</taxon>
        <taxon>Chitinophagales</taxon>
        <taxon>Chitinophagaceae</taxon>
        <taxon>Chitinophaga</taxon>
    </lineage>
</organism>
<evidence type="ECO:0000313" key="6">
    <source>
        <dbReference type="Proteomes" id="UP000185003"/>
    </source>
</evidence>
<dbReference type="CDD" id="cd06267">
    <property type="entry name" value="PBP1_LacI_sugar_binding-like"/>
    <property type="match status" value="1"/>
</dbReference>
<dbReference type="Gene3D" id="1.10.260.40">
    <property type="entry name" value="lambda repressor-like DNA-binding domains"/>
    <property type="match status" value="1"/>
</dbReference>
<dbReference type="AlphaFoldDB" id="A0A1N6K4X1"/>
<proteinExistence type="predicted"/>
<reference evidence="5 6" key="1">
    <citation type="submission" date="2016-11" db="EMBL/GenBank/DDBJ databases">
        <authorList>
            <person name="Jaros S."/>
            <person name="Januszkiewicz K."/>
            <person name="Wedrychowicz H."/>
        </authorList>
    </citation>
    <scope>NUCLEOTIDE SEQUENCE [LARGE SCALE GENOMIC DNA]</scope>
    <source>
        <strain evidence="5 6">DSM 24787</strain>
    </source>
</reference>
<accession>A0A1N6K4X1</accession>
<evidence type="ECO:0000256" key="1">
    <source>
        <dbReference type="ARBA" id="ARBA00023015"/>
    </source>
</evidence>
<dbReference type="STRING" id="536979.SAMN04488055_5084"/>
<keyword evidence="1" id="KW-0805">Transcription regulation</keyword>
<protein>
    <submittedName>
        <fullName evidence="5">Transcriptional regulator, LacI family</fullName>
    </submittedName>
</protein>
<dbReference type="EMBL" id="FSRA01000002">
    <property type="protein sequence ID" value="SIO51619.1"/>
    <property type="molecule type" value="Genomic_DNA"/>
</dbReference>
<dbReference type="Pfam" id="PF00356">
    <property type="entry name" value="LacI"/>
    <property type="match status" value="1"/>
</dbReference>
<dbReference type="InterPro" id="IPR028082">
    <property type="entry name" value="Peripla_BP_I"/>
</dbReference>
<dbReference type="SUPFAM" id="SSF53822">
    <property type="entry name" value="Periplasmic binding protein-like I"/>
    <property type="match status" value="1"/>
</dbReference>
<dbReference type="InterPro" id="IPR010982">
    <property type="entry name" value="Lambda_DNA-bd_dom_sf"/>
</dbReference>
<keyword evidence="6" id="KW-1185">Reference proteome</keyword>
<keyword evidence="3" id="KW-0804">Transcription</keyword>
<dbReference type="PANTHER" id="PTHR30146">
    <property type="entry name" value="LACI-RELATED TRANSCRIPTIONAL REPRESSOR"/>
    <property type="match status" value="1"/>
</dbReference>
<dbReference type="GO" id="GO:0003700">
    <property type="term" value="F:DNA-binding transcription factor activity"/>
    <property type="evidence" value="ECO:0007669"/>
    <property type="project" value="TreeGrafter"/>
</dbReference>
<dbReference type="PROSITE" id="PS50932">
    <property type="entry name" value="HTH_LACI_2"/>
    <property type="match status" value="1"/>
</dbReference>
<dbReference type="InterPro" id="IPR001761">
    <property type="entry name" value="Peripla_BP/Lac1_sug-bd_dom"/>
</dbReference>